<dbReference type="OrthoDB" id="9779952at2"/>
<dbReference type="Proteomes" id="UP000253529">
    <property type="component" value="Unassembled WGS sequence"/>
</dbReference>
<reference evidence="3 4" key="1">
    <citation type="submission" date="2018-06" db="EMBL/GenBank/DDBJ databases">
        <title>Genomic Encyclopedia of Type Strains, Phase IV (KMG-IV): sequencing the most valuable type-strain genomes for metagenomic binning, comparative biology and taxonomic classification.</title>
        <authorList>
            <person name="Goeker M."/>
        </authorList>
    </citation>
    <scope>NUCLEOTIDE SEQUENCE [LARGE SCALE GENOMIC DNA]</scope>
    <source>
        <strain evidence="3 4">DSM 24875</strain>
    </source>
</reference>
<dbReference type="AlphaFoldDB" id="A0A366ETR7"/>
<sequence>MNSKSGNGVNVRFIQPDARRRSVRGLALFAASLVLSSPGHAATPVPEVSAAIPDTSTSHPFTAGGTDLAAHGFRLDEYLMSGTANVYDWGRDGNAAKPQVRTAGAPYTTRILVRAPSDPAKFSGVVWVEMNNPSRGWDVEVEWPTVQEKVMRDGDAWVAVTVKPNVIASLKRIDPERYARLAMDNPLPPEQQTCGKLPNEDGYDENLSKLYENGLTWDILSQTAALVRSKSKDNPLRAYDVRYVFATGESQTGFFLNTYGANFAEDAKLENGHTVYDGLVSVSGAGRPVPINQCATAAAANEPRSQLPAKHMPFMRIDAQGDIFQLGSHLWPAADSDAPDAGYRIYELAGAPHGPSWIVNYQPPANEIVRAGKGAWDVPYAYGGAEPKANHLPRQYIEPAMFANMERWVIKGIAPPRAEPIHVKDGVGSQTSLFNETINASFEKDEHGNVLGGVRSANVDVPIATYDESATAQPGYPYNWSFGHQEDFTGEVLQKIYGLVGPHQEYVARIKASVEALVKARWLEPEEGQKIIMEAELTPIP</sequence>
<organism evidence="3 4">
    <name type="scientific">Roseiarcus fermentans</name>
    <dbReference type="NCBI Taxonomy" id="1473586"/>
    <lineage>
        <taxon>Bacteria</taxon>
        <taxon>Pseudomonadati</taxon>
        <taxon>Pseudomonadota</taxon>
        <taxon>Alphaproteobacteria</taxon>
        <taxon>Hyphomicrobiales</taxon>
        <taxon>Roseiarcaceae</taxon>
        <taxon>Roseiarcus</taxon>
    </lineage>
</organism>
<accession>A0A366ETR7</accession>
<dbReference type="RefSeq" id="WP_147262882.1">
    <property type="nucleotide sequence ID" value="NZ_QNRK01000033.1"/>
</dbReference>
<dbReference type="Pfam" id="PF20091">
    <property type="entry name" value="Abhydrolase_10"/>
    <property type="match status" value="1"/>
</dbReference>
<feature type="signal peptide" evidence="1">
    <location>
        <begin position="1"/>
        <end position="41"/>
    </location>
</feature>
<protein>
    <recommendedName>
        <fullName evidence="2">Alpha/beta hydrolase domain-containing protein</fullName>
    </recommendedName>
</protein>
<dbReference type="EMBL" id="QNRK01000033">
    <property type="protein sequence ID" value="RBP05788.1"/>
    <property type="molecule type" value="Genomic_DNA"/>
</dbReference>
<dbReference type="InterPro" id="IPR045394">
    <property type="entry name" value="Abhydrolase_dom"/>
</dbReference>
<comment type="caution">
    <text evidence="3">The sequence shown here is derived from an EMBL/GenBank/DDBJ whole genome shotgun (WGS) entry which is preliminary data.</text>
</comment>
<evidence type="ECO:0000313" key="3">
    <source>
        <dbReference type="EMBL" id="RBP05788.1"/>
    </source>
</evidence>
<feature type="chain" id="PRO_5016679392" description="Alpha/beta hydrolase domain-containing protein" evidence="1">
    <location>
        <begin position="42"/>
        <end position="541"/>
    </location>
</feature>
<evidence type="ECO:0000256" key="1">
    <source>
        <dbReference type="SAM" id="SignalP"/>
    </source>
</evidence>
<proteinExistence type="predicted"/>
<keyword evidence="1" id="KW-0732">Signal</keyword>
<dbReference type="ESTHER" id="9rhiz-a0a366etr7">
    <property type="family name" value="Abhydrolase_10"/>
</dbReference>
<keyword evidence="4" id="KW-1185">Reference proteome</keyword>
<evidence type="ECO:0000259" key="2">
    <source>
        <dbReference type="Pfam" id="PF20091"/>
    </source>
</evidence>
<name>A0A366ETR7_9HYPH</name>
<gene>
    <name evidence="3" type="ORF">DFR50_13353</name>
</gene>
<feature type="domain" description="Alpha/beta hydrolase" evidence="2">
    <location>
        <begin position="49"/>
        <end position="532"/>
    </location>
</feature>
<evidence type="ECO:0000313" key="4">
    <source>
        <dbReference type="Proteomes" id="UP000253529"/>
    </source>
</evidence>